<feature type="non-terminal residue" evidence="2">
    <location>
        <position position="1"/>
    </location>
</feature>
<feature type="signal peptide" evidence="1">
    <location>
        <begin position="1"/>
        <end position="22"/>
    </location>
</feature>
<reference evidence="3" key="1">
    <citation type="journal article" date="2014" name="Proc. Natl. Acad. Sci. U.S.A.">
        <title>Extensive sampling of basidiomycete genomes demonstrates inadequacy of the white-rot/brown-rot paradigm for wood decay fungi.</title>
        <authorList>
            <person name="Riley R."/>
            <person name="Salamov A.A."/>
            <person name="Brown D.W."/>
            <person name="Nagy L.G."/>
            <person name="Floudas D."/>
            <person name="Held B.W."/>
            <person name="Levasseur A."/>
            <person name="Lombard V."/>
            <person name="Morin E."/>
            <person name="Otillar R."/>
            <person name="Lindquist E.A."/>
            <person name="Sun H."/>
            <person name="LaButti K.M."/>
            <person name="Schmutz J."/>
            <person name="Jabbour D."/>
            <person name="Luo H."/>
            <person name="Baker S.E."/>
            <person name="Pisabarro A.G."/>
            <person name="Walton J.D."/>
            <person name="Blanchette R.A."/>
            <person name="Henrissat B."/>
            <person name="Martin F."/>
            <person name="Cullen D."/>
            <person name="Hibbett D.S."/>
            <person name="Grigoriev I.V."/>
        </authorList>
    </citation>
    <scope>NUCLEOTIDE SEQUENCE [LARGE SCALE GENOMIC DNA]</scope>
    <source>
        <strain evidence="3">MUCL 33604</strain>
    </source>
</reference>
<evidence type="ECO:0008006" key="4">
    <source>
        <dbReference type="Google" id="ProtNLM"/>
    </source>
</evidence>
<dbReference type="Proteomes" id="UP000027265">
    <property type="component" value="Unassembled WGS sequence"/>
</dbReference>
<dbReference type="AlphaFoldDB" id="A0A067PQX9"/>
<dbReference type="HOGENOM" id="CLU_077466_0_0_1"/>
<dbReference type="EMBL" id="KL197732">
    <property type="protein sequence ID" value="KDQ53717.1"/>
    <property type="molecule type" value="Genomic_DNA"/>
</dbReference>
<evidence type="ECO:0000313" key="3">
    <source>
        <dbReference type="Proteomes" id="UP000027265"/>
    </source>
</evidence>
<organism evidence="2 3">
    <name type="scientific">Jaapia argillacea MUCL 33604</name>
    <dbReference type="NCBI Taxonomy" id="933084"/>
    <lineage>
        <taxon>Eukaryota</taxon>
        <taxon>Fungi</taxon>
        <taxon>Dikarya</taxon>
        <taxon>Basidiomycota</taxon>
        <taxon>Agaricomycotina</taxon>
        <taxon>Agaricomycetes</taxon>
        <taxon>Agaricomycetidae</taxon>
        <taxon>Jaapiales</taxon>
        <taxon>Jaapiaceae</taxon>
        <taxon>Jaapia</taxon>
    </lineage>
</organism>
<evidence type="ECO:0000313" key="2">
    <source>
        <dbReference type="EMBL" id="KDQ53717.1"/>
    </source>
</evidence>
<dbReference type="OrthoDB" id="5346979at2759"/>
<keyword evidence="1" id="KW-0732">Signal</keyword>
<name>A0A067PQX9_9AGAM</name>
<feature type="chain" id="PRO_5001643394" description="MICOS complex subunit MIC12" evidence="1">
    <location>
        <begin position="23"/>
        <end position="212"/>
    </location>
</feature>
<sequence length="212" mass="23189">LAFSTVALVVPIVLLRRHRTQANSLQKSAPPPRRSNIVVPIAVQATPKPRPKTTSIENTSTAEQVASEASDDFNGALYCLKAFGIATAAVSVGAASTIWGVKSYLGVRDTQEFAALMRETMLTKLPKLASRLHRPVELDPETVSVSSQIECDIETTRQAWSWQEAEKRLTDAYERDGISGWAEAAMREVEEEGKIERAKRRLENASVAVKGA</sequence>
<keyword evidence="3" id="KW-1185">Reference proteome</keyword>
<protein>
    <recommendedName>
        <fullName evidence="4">MICOS complex subunit MIC12</fullName>
    </recommendedName>
</protein>
<gene>
    <name evidence="2" type="ORF">JAAARDRAFT_136552</name>
</gene>
<evidence type="ECO:0000256" key="1">
    <source>
        <dbReference type="SAM" id="SignalP"/>
    </source>
</evidence>
<accession>A0A067PQX9</accession>
<proteinExistence type="predicted"/>
<dbReference type="InParanoid" id="A0A067PQX9"/>